<dbReference type="Proteomes" id="UP000203589">
    <property type="component" value="Chromosome"/>
</dbReference>
<dbReference type="EMBL" id="CP022540">
    <property type="protein sequence ID" value="ASP18737.1"/>
    <property type="molecule type" value="Genomic_DNA"/>
</dbReference>
<dbReference type="Gene3D" id="2.30.30.40">
    <property type="entry name" value="SH3 Domains"/>
    <property type="match status" value="1"/>
</dbReference>
<evidence type="ECO:0000313" key="4">
    <source>
        <dbReference type="Proteomes" id="UP000203589"/>
    </source>
</evidence>
<dbReference type="KEGG" id="aht:ANTHELSMS3_00011"/>
<evidence type="ECO:0000256" key="1">
    <source>
        <dbReference type="SAM" id="SignalP"/>
    </source>
</evidence>
<reference evidence="3 4" key="1">
    <citation type="submission" date="2017-07" db="EMBL/GenBank/DDBJ databases">
        <title>Genome Sequence of Antarctobacter heliothermus Strain SMS3 Isolated from a culture of the Diatom Skeletonema marinoi.</title>
        <authorList>
            <person name="Topel M."/>
            <person name="Pinder M.I.M."/>
            <person name="Johansson O.N."/>
            <person name="Kourtchenko O."/>
            <person name="Godhe A."/>
            <person name="Clarke A.K."/>
        </authorList>
    </citation>
    <scope>NUCLEOTIDE SEQUENCE [LARGE SCALE GENOMIC DNA]</scope>
    <source>
        <strain evidence="3 4">SMS3</strain>
    </source>
</reference>
<dbReference type="OrthoDB" id="5936191at2"/>
<feature type="signal peptide" evidence="1">
    <location>
        <begin position="1"/>
        <end position="22"/>
    </location>
</feature>
<proteinExistence type="predicted"/>
<dbReference type="RefSeq" id="WP_094033083.1">
    <property type="nucleotide sequence ID" value="NZ_CP022540.1"/>
</dbReference>
<feature type="chain" id="PRO_5012646148" evidence="1">
    <location>
        <begin position="23"/>
        <end position="503"/>
    </location>
</feature>
<protein>
    <submittedName>
        <fullName evidence="3">Bacterial SH3 domain protein</fullName>
    </submittedName>
</protein>
<dbReference type="Gene3D" id="3.90.226.10">
    <property type="entry name" value="2-enoyl-CoA Hydratase, Chain A, domain 1"/>
    <property type="match status" value="1"/>
</dbReference>
<keyword evidence="1" id="KW-0732">Signal</keyword>
<feature type="domain" description="SH3b" evidence="2">
    <location>
        <begin position="431"/>
        <end position="486"/>
    </location>
</feature>
<keyword evidence="4" id="KW-1185">Reference proteome</keyword>
<dbReference type="InterPro" id="IPR003646">
    <property type="entry name" value="SH3-like_bac-type"/>
</dbReference>
<evidence type="ECO:0000259" key="2">
    <source>
        <dbReference type="Pfam" id="PF08239"/>
    </source>
</evidence>
<dbReference type="AlphaFoldDB" id="A0A222DXQ1"/>
<dbReference type="Pfam" id="PF08239">
    <property type="entry name" value="SH3_3"/>
    <property type="match status" value="1"/>
</dbReference>
<sequence>MKRLGVPVLTAALALAGSVAMSAEITLRDDLRPRLAQLWPIYGEWTNVGRNEPIVRSVADEKGFYYGNGLQIYHVSGVIAPGDAQRLADLIGPTDSVSSFVVVFDSPGGNFLEGVKIGEFLQNFRGGNGESALNGVIVLSAEECMSACAVAFALAALPRDSGNSVRYVELGARLGFHMPFVPVDQQARQTEIAAAMDLTYQIMSEYIQLISNGIAPSALVQNALHYRRPDDFLLLHGGLVTRFMDFVPVAGPKGTTPLALSGLTQRDALNMCQYLTYSQGRDMIDWAYEFWPVEIGSNFPDDTPLTTLFERVGDRRIANDGCSIEWQEGDTLGIAGLGDCGRDSTGGGWCAAPRDEFGYVGARGDLPRATGALLADSLGCHGGRLTSRYYVWDARNRFLEEEQPEDYQWSGDSNPDAPLHRLDWSGARLASNLNIRTAPGGDQVARWTEGTPVQVLDCTLSADDQGVWYQVAADGVTGWASARYVDVPALSGWNFMIRPLGGG</sequence>
<name>A0A222DXQ1_9RHOB</name>
<organism evidence="3 4">
    <name type="scientific">Antarctobacter heliothermus</name>
    <dbReference type="NCBI Taxonomy" id="74033"/>
    <lineage>
        <taxon>Bacteria</taxon>
        <taxon>Pseudomonadati</taxon>
        <taxon>Pseudomonadota</taxon>
        <taxon>Alphaproteobacteria</taxon>
        <taxon>Rhodobacterales</taxon>
        <taxon>Roseobacteraceae</taxon>
        <taxon>Antarctobacter</taxon>
    </lineage>
</organism>
<evidence type="ECO:0000313" key="3">
    <source>
        <dbReference type="EMBL" id="ASP18737.1"/>
    </source>
</evidence>
<gene>
    <name evidence="3" type="ORF">ANTHELSMS3_00011</name>
</gene>
<dbReference type="InterPro" id="IPR029045">
    <property type="entry name" value="ClpP/crotonase-like_dom_sf"/>
</dbReference>
<dbReference type="SUPFAM" id="SSF52096">
    <property type="entry name" value="ClpP/crotonase"/>
    <property type="match status" value="1"/>
</dbReference>
<accession>A0A222DXQ1</accession>